<protein>
    <submittedName>
        <fullName evidence="2">Uncharacterized protein</fullName>
    </submittedName>
</protein>
<dbReference type="EMBL" id="UINC01022698">
    <property type="protein sequence ID" value="SVA92849.1"/>
    <property type="molecule type" value="Genomic_DNA"/>
</dbReference>
<dbReference type="AlphaFoldDB" id="A0A381ZUI0"/>
<feature type="region of interest" description="Disordered" evidence="1">
    <location>
        <begin position="1"/>
        <end position="31"/>
    </location>
</feature>
<reference evidence="2" key="1">
    <citation type="submission" date="2018-05" db="EMBL/GenBank/DDBJ databases">
        <authorList>
            <person name="Lanie J.A."/>
            <person name="Ng W.-L."/>
            <person name="Kazmierczak K.M."/>
            <person name="Andrzejewski T.M."/>
            <person name="Davidsen T.M."/>
            <person name="Wayne K.J."/>
            <person name="Tettelin H."/>
            <person name="Glass J.I."/>
            <person name="Rusch D."/>
            <person name="Podicherti R."/>
            <person name="Tsui H.-C.T."/>
            <person name="Winkler M.E."/>
        </authorList>
    </citation>
    <scope>NUCLEOTIDE SEQUENCE</scope>
</reference>
<proteinExistence type="predicted"/>
<evidence type="ECO:0000313" key="2">
    <source>
        <dbReference type="EMBL" id="SVA92849.1"/>
    </source>
</evidence>
<organism evidence="2">
    <name type="scientific">marine metagenome</name>
    <dbReference type="NCBI Taxonomy" id="408172"/>
    <lineage>
        <taxon>unclassified sequences</taxon>
        <taxon>metagenomes</taxon>
        <taxon>ecological metagenomes</taxon>
    </lineage>
</organism>
<gene>
    <name evidence="2" type="ORF">METZ01_LOCUS145703</name>
</gene>
<accession>A0A381ZUI0</accession>
<evidence type="ECO:0000256" key="1">
    <source>
        <dbReference type="SAM" id="MobiDB-lite"/>
    </source>
</evidence>
<feature type="compositionally biased region" description="Basic and acidic residues" evidence="1">
    <location>
        <begin position="1"/>
        <end position="20"/>
    </location>
</feature>
<sequence length="270" mass="29799">VPEDEAVHQPKLVSRDDAAHRPGTSSTRGAHLTAFRWNGGREIPSQVVKVADMLVGARHNQYVTGFDFFILGWVQHVAAAPPYCNDGDIVLVSGTSTQAYFLQRVPEHLLRRVDLGDAEIGDDWHVVHNAGIEAYVGGPAGAFHLWEDYFVRAYSFQDIAVQLVGCSGDDKGQIDAFEKGSNQDAALGIVVAQSDHRYIEVGHVQLFQYRLVGGVRSDRVGNVTQGFLNLGFIYIYRQDIVTRLVELTGHRGAKTAQADDAYLFLHRISP</sequence>
<feature type="non-terminal residue" evidence="2">
    <location>
        <position position="1"/>
    </location>
</feature>
<name>A0A381ZUI0_9ZZZZ</name>